<dbReference type="OrthoDB" id="3792489at2759"/>
<dbReference type="EMBL" id="MU005569">
    <property type="protein sequence ID" value="KAF2691701.1"/>
    <property type="molecule type" value="Genomic_DNA"/>
</dbReference>
<gene>
    <name evidence="1" type="ORF">K458DRAFT_257770</name>
</gene>
<keyword evidence="2" id="KW-1185">Reference proteome</keyword>
<dbReference type="AlphaFoldDB" id="A0A6G1JN83"/>
<organism evidence="1 2">
    <name type="scientific">Lentithecium fluviatile CBS 122367</name>
    <dbReference type="NCBI Taxonomy" id="1168545"/>
    <lineage>
        <taxon>Eukaryota</taxon>
        <taxon>Fungi</taxon>
        <taxon>Dikarya</taxon>
        <taxon>Ascomycota</taxon>
        <taxon>Pezizomycotina</taxon>
        <taxon>Dothideomycetes</taxon>
        <taxon>Pleosporomycetidae</taxon>
        <taxon>Pleosporales</taxon>
        <taxon>Massarineae</taxon>
        <taxon>Lentitheciaceae</taxon>
        <taxon>Lentithecium</taxon>
    </lineage>
</organism>
<dbReference type="Proteomes" id="UP000799291">
    <property type="component" value="Unassembled WGS sequence"/>
</dbReference>
<dbReference type="Pfam" id="PF14273">
    <property type="entry name" value="DUF4360"/>
    <property type="match status" value="1"/>
</dbReference>
<feature type="non-terminal residue" evidence="1">
    <location>
        <position position="1"/>
    </location>
</feature>
<protein>
    <submittedName>
        <fullName evidence="1">Uncharacterized protein</fullName>
    </submittedName>
</protein>
<name>A0A6G1JN83_9PLEO</name>
<proteinExistence type="predicted"/>
<reference evidence="1" key="1">
    <citation type="journal article" date="2020" name="Stud. Mycol.">
        <title>101 Dothideomycetes genomes: a test case for predicting lifestyles and emergence of pathogens.</title>
        <authorList>
            <person name="Haridas S."/>
            <person name="Albert R."/>
            <person name="Binder M."/>
            <person name="Bloem J."/>
            <person name="Labutti K."/>
            <person name="Salamov A."/>
            <person name="Andreopoulos B."/>
            <person name="Baker S."/>
            <person name="Barry K."/>
            <person name="Bills G."/>
            <person name="Bluhm B."/>
            <person name="Cannon C."/>
            <person name="Castanera R."/>
            <person name="Culley D."/>
            <person name="Daum C."/>
            <person name="Ezra D."/>
            <person name="Gonzalez J."/>
            <person name="Henrissat B."/>
            <person name="Kuo A."/>
            <person name="Liang C."/>
            <person name="Lipzen A."/>
            <person name="Lutzoni F."/>
            <person name="Magnuson J."/>
            <person name="Mondo S."/>
            <person name="Nolan M."/>
            <person name="Ohm R."/>
            <person name="Pangilinan J."/>
            <person name="Park H.-J."/>
            <person name="Ramirez L."/>
            <person name="Alfaro M."/>
            <person name="Sun H."/>
            <person name="Tritt A."/>
            <person name="Yoshinaga Y."/>
            <person name="Zwiers L.-H."/>
            <person name="Turgeon B."/>
            <person name="Goodwin S."/>
            <person name="Spatafora J."/>
            <person name="Crous P."/>
            <person name="Grigoriev I."/>
        </authorList>
    </citation>
    <scope>NUCLEOTIDE SEQUENCE</scope>
    <source>
        <strain evidence="1">CBS 122367</strain>
    </source>
</reference>
<evidence type="ECO:0000313" key="2">
    <source>
        <dbReference type="Proteomes" id="UP000799291"/>
    </source>
</evidence>
<sequence>LLTSLPALVAALPTTSTGVYEVAKSIVARAPDEAKAVIKSVKSTGAGCAANSAAFIFQDDATVAFDSLVLDSTETVRTKRCLITIDLQLDPAWKYTINKATTIRGYVENEGG</sequence>
<dbReference type="InterPro" id="IPR025649">
    <property type="entry name" value="DUF4360"/>
</dbReference>
<feature type="non-terminal residue" evidence="1">
    <location>
        <position position="112"/>
    </location>
</feature>
<accession>A0A6G1JN83</accession>
<evidence type="ECO:0000313" key="1">
    <source>
        <dbReference type="EMBL" id="KAF2691701.1"/>
    </source>
</evidence>